<feature type="non-terminal residue" evidence="3">
    <location>
        <position position="265"/>
    </location>
</feature>
<dbReference type="AlphaFoldDB" id="S8CYN9"/>
<dbReference type="SUPFAM" id="SSF140383">
    <property type="entry name" value="BSD domain-like"/>
    <property type="match status" value="1"/>
</dbReference>
<proteinExistence type="predicted"/>
<dbReference type="PANTHER" id="PTHR16019">
    <property type="entry name" value="SYNAPSE-ASSOCIATED PROTEIN"/>
    <property type="match status" value="1"/>
</dbReference>
<reference evidence="3 4" key="1">
    <citation type="journal article" date="2013" name="BMC Genomics">
        <title>The miniature genome of a carnivorous plant Genlisea aurea contains a low number of genes and short non-coding sequences.</title>
        <authorList>
            <person name="Leushkin E.V."/>
            <person name="Sutormin R.A."/>
            <person name="Nabieva E.R."/>
            <person name="Penin A.A."/>
            <person name="Kondrashov A.S."/>
            <person name="Logacheva M.D."/>
        </authorList>
    </citation>
    <scope>NUCLEOTIDE SEQUENCE [LARGE SCALE GENOMIC DNA]</scope>
</reference>
<dbReference type="PROSITE" id="PS50858">
    <property type="entry name" value="BSD"/>
    <property type="match status" value="1"/>
</dbReference>
<dbReference type="Proteomes" id="UP000015453">
    <property type="component" value="Unassembled WGS sequence"/>
</dbReference>
<feature type="domain" description="BSD" evidence="2">
    <location>
        <begin position="182"/>
        <end position="234"/>
    </location>
</feature>
<dbReference type="OrthoDB" id="73788at2759"/>
<accession>S8CYN9</accession>
<keyword evidence="4" id="KW-1185">Reference proteome</keyword>
<evidence type="ECO:0000313" key="3">
    <source>
        <dbReference type="EMBL" id="EPS72559.1"/>
    </source>
</evidence>
<dbReference type="SMART" id="SM00751">
    <property type="entry name" value="BSD"/>
    <property type="match status" value="1"/>
</dbReference>
<evidence type="ECO:0000313" key="4">
    <source>
        <dbReference type="Proteomes" id="UP000015453"/>
    </source>
</evidence>
<gene>
    <name evidence="3" type="ORF">M569_02195</name>
</gene>
<dbReference type="PANTHER" id="PTHR16019:SF5">
    <property type="entry name" value="BSD DOMAIN-CONTAINING PROTEIN 1"/>
    <property type="match status" value="1"/>
</dbReference>
<evidence type="ECO:0000256" key="1">
    <source>
        <dbReference type="SAM" id="MobiDB-lite"/>
    </source>
</evidence>
<dbReference type="Gene3D" id="1.10.3970.10">
    <property type="entry name" value="BSD domain"/>
    <property type="match status" value="1"/>
</dbReference>
<evidence type="ECO:0000259" key="2">
    <source>
        <dbReference type="PROSITE" id="PS50858"/>
    </source>
</evidence>
<dbReference type="InterPro" id="IPR035925">
    <property type="entry name" value="BSD_dom_sf"/>
</dbReference>
<dbReference type="InterPro" id="IPR005607">
    <property type="entry name" value="BSD_dom"/>
</dbReference>
<sequence>MNFFRSILAEDSDTSDSEDVHRSADDSIPPVESPEDRGTRSDSQDGADNAWNIGGLIKNFAARSESVIETYRKDLQEFGLGLQKETQIIREVTSRAVKDLPVSLEAGASAAHGVLDGVLKSTAEIISRESLIFGDDGDSDTPSANRSVSARYSWYEAQLSAVQSDLNTFCEEPDDAEEYGKWKFSFQLGDRRDEMDSLIGENGTLDGIYKKVVPSEVDPETFWFRYFYRVDKLKQQEKIRANLVKRAISGDDEDELTWDVDEEDE</sequence>
<feature type="compositionally biased region" description="Basic and acidic residues" evidence="1">
    <location>
        <begin position="34"/>
        <end position="43"/>
    </location>
</feature>
<name>S8CYN9_9LAMI</name>
<dbReference type="EMBL" id="AUSU01000788">
    <property type="protein sequence ID" value="EPS72559.1"/>
    <property type="molecule type" value="Genomic_DNA"/>
</dbReference>
<dbReference type="InterPro" id="IPR051494">
    <property type="entry name" value="BSD_domain-containing"/>
</dbReference>
<protein>
    <recommendedName>
        <fullName evidence="2">BSD domain-containing protein</fullName>
    </recommendedName>
</protein>
<feature type="region of interest" description="Disordered" evidence="1">
    <location>
        <begin position="1"/>
        <end position="49"/>
    </location>
</feature>
<dbReference type="Pfam" id="PF03909">
    <property type="entry name" value="BSD"/>
    <property type="match status" value="1"/>
</dbReference>
<dbReference type="GO" id="GO:0005737">
    <property type="term" value="C:cytoplasm"/>
    <property type="evidence" value="ECO:0007669"/>
    <property type="project" value="TreeGrafter"/>
</dbReference>
<comment type="caution">
    <text evidence="3">The sequence shown here is derived from an EMBL/GenBank/DDBJ whole genome shotgun (WGS) entry which is preliminary data.</text>
</comment>
<organism evidence="3 4">
    <name type="scientific">Genlisea aurea</name>
    <dbReference type="NCBI Taxonomy" id="192259"/>
    <lineage>
        <taxon>Eukaryota</taxon>
        <taxon>Viridiplantae</taxon>
        <taxon>Streptophyta</taxon>
        <taxon>Embryophyta</taxon>
        <taxon>Tracheophyta</taxon>
        <taxon>Spermatophyta</taxon>
        <taxon>Magnoliopsida</taxon>
        <taxon>eudicotyledons</taxon>
        <taxon>Gunneridae</taxon>
        <taxon>Pentapetalae</taxon>
        <taxon>asterids</taxon>
        <taxon>lamiids</taxon>
        <taxon>Lamiales</taxon>
        <taxon>Lentibulariaceae</taxon>
        <taxon>Genlisea</taxon>
    </lineage>
</organism>